<name>A0ABQ8MED5_LABRO</name>
<dbReference type="PANTHER" id="PTHR11139:SF9">
    <property type="entry name" value="SERINE_THREONINE-PROTEIN KINASE MTOR"/>
    <property type="match status" value="1"/>
</dbReference>
<dbReference type="Proteomes" id="UP000830375">
    <property type="component" value="Unassembled WGS sequence"/>
</dbReference>
<evidence type="ECO:0000313" key="5">
    <source>
        <dbReference type="Proteomes" id="UP000830375"/>
    </source>
</evidence>
<dbReference type="Gene3D" id="1.25.10.10">
    <property type="entry name" value="Leucine-rich Repeat Variant"/>
    <property type="match status" value="4"/>
</dbReference>
<feature type="domain" description="Serine/threonine-protein kinase mTOR" evidence="3">
    <location>
        <begin position="777"/>
        <end position="939"/>
    </location>
</feature>
<dbReference type="InterPro" id="IPR016024">
    <property type="entry name" value="ARM-type_fold"/>
</dbReference>
<feature type="transmembrane region" description="Helical" evidence="2">
    <location>
        <begin position="1262"/>
        <end position="1284"/>
    </location>
</feature>
<dbReference type="SMART" id="SM01346">
    <property type="entry name" value="DUF3385"/>
    <property type="match status" value="1"/>
</dbReference>
<keyword evidence="1" id="KW-0808">Transferase</keyword>
<comment type="similarity">
    <text evidence="1">Belongs to the PI3/PI4-kinase family.</text>
</comment>
<dbReference type="EC" id="2.7.11.1" evidence="1"/>
<evidence type="ECO:0000313" key="4">
    <source>
        <dbReference type="EMBL" id="KAI2661233.1"/>
    </source>
</evidence>
<comment type="catalytic activity">
    <reaction evidence="1">
        <text>L-threonyl-[protein] + ATP = O-phospho-L-threonyl-[protein] + ADP + H(+)</text>
        <dbReference type="Rhea" id="RHEA:46608"/>
        <dbReference type="Rhea" id="RHEA-COMP:11060"/>
        <dbReference type="Rhea" id="RHEA-COMP:11605"/>
        <dbReference type="ChEBI" id="CHEBI:15378"/>
        <dbReference type="ChEBI" id="CHEBI:30013"/>
        <dbReference type="ChEBI" id="CHEBI:30616"/>
        <dbReference type="ChEBI" id="CHEBI:61977"/>
        <dbReference type="ChEBI" id="CHEBI:456216"/>
        <dbReference type="EC" id="2.7.11.1"/>
    </reaction>
</comment>
<keyword evidence="1" id="KW-0067">ATP-binding</keyword>
<proteinExistence type="inferred from homology"/>
<reference evidence="4 5" key="1">
    <citation type="submission" date="2022-01" db="EMBL/GenBank/DDBJ databases">
        <title>A high-quality chromosome-level genome assembly of rohu carp, Labeo rohita.</title>
        <authorList>
            <person name="Arick M.A. II"/>
            <person name="Hsu C.-Y."/>
            <person name="Magbanua Z."/>
            <person name="Pechanova O."/>
            <person name="Grover C."/>
            <person name="Miller E."/>
            <person name="Thrash A."/>
            <person name="Ezzel L."/>
            <person name="Alam S."/>
            <person name="Benzie J."/>
            <person name="Hamilton M."/>
            <person name="Karsi A."/>
            <person name="Lawrence M.L."/>
            <person name="Peterson D.G."/>
        </authorList>
    </citation>
    <scope>NUCLEOTIDE SEQUENCE [LARGE SCALE GENOMIC DNA]</scope>
    <source>
        <strain evidence="5">BAU-BD-2019</strain>
        <tissue evidence="4">Blood</tissue>
    </source>
</reference>
<keyword evidence="5" id="KW-1185">Reference proteome</keyword>
<dbReference type="EMBL" id="JACTAM010000008">
    <property type="protein sequence ID" value="KAI2661233.1"/>
    <property type="molecule type" value="Genomic_DNA"/>
</dbReference>
<evidence type="ECO:0000259" key="3">
    <source>
        <dbReference type="SMART" id="SM01346"/>
    </source>
</evidence>
<sequence length="1293" mass="145686">MSGTATVLQQFVSGLKSRNEDTRAKAAKDLQHYVTTELRELSQDEATTFYDELNHHIFELVSSSDVNEKKGGILAIVSLIGVEGGNATRISRFANYLRNLLPSSDSVVMEMASKAMGHLSMAGDTFTAEYVEFEVKRALEWLGADRNEGRRHAAVLVLRELAVSAPTFFFQQVQPFFDNIFYAVWDSKQAIREGAVSALRACLILTTQRETKEMQKPQWYKQTFEEAEKGFDETLAKEKGMNKDDRVHGALLILNELVRISSMEGERMREEMEEITQQQMVHDKYCKELMGFSTKPRHITPFTSFQSVQPQQSNALLGLLGYSTPQGFLSFGAAPVPSKSTLVESRYCRELMEERFDQVCRWVLKYRTSKNPLIQMTILNLLPRLAAFQPHTFTDQYLQDTMGHLLGCLKKEKERTAAFQALGLLVVAVRAEIQPYLSKILEIIKAALPPKDFAHKRQKTMQVDATVFTCISMLSRAMGPSIQQDVKELLEPMLAVGLSPALTAVLYDLSRQIPQLKKDIQDGLLKMLSLVLMHKPLRHPGMPKGLAYQLASPSLTNIPEASDVGSITLALRTLGSFEFEGHSLTQFVRHCADHFLNSEHKEIRMEAARTCSRLLTPSIHLISGHGHVVSQTAVQVVADVLSKLLVVGITDPENLQALFVALNDEVFEIRELAICTIGRLSSMNPAFVMPFLRKMLIQILTELEHSGVGRNKEQSARMLGHLVSNAPRLIRPYMEPILKALILKLKDPDPNPGVVISVLATIGELAQVSGLEMRKWMDELFPIIMDMLQDSSSLAKRQAIRVLGLLGALDPYKHKVNIGMIDQSRDASAVSLSESKSSQDSADYSTSEMLVNMGNLPLDEFYPAVAIVTLMRILRDPSLSNHHTMVVQAVTFIFKSLGLKCVQFLPQVMPTFLNVIRVCDASIREFLFQQMGMVVCFVKIHIRPYMDDIFTLIREYWTPNNPMQNTIILLIEQIVVALGGEFKLYLPQLIPHMLRMLMAIQLFGANLDDYLHLLLPPVVKLFDAPDVPLQARKVALETLDRLTESLDFTDYASRIIHPIVRTLDVTPELRNTSMDTLSSLVFQLGKKYQIFIPMVNKVMLKHRINHQRYDVLICRIVKAWGAARKVSKDDWLEWLRRLSVVLLKESSSPALRSCWSLAQTYIPLARDLFNAAFLSCWSELSEDQQDELIRSIELALTSQDIAEVTQTLLNLAEFMEHSDKGPLPLRDDNGIVLLGERAAKCRAYAKALHYKELEFQKGPSPLILESLISVLVTSALIIVSIYLFTLHCDLTES</sequence>
<dbReference type="PANTHER" id="PTHR11139">
    <property type="entry name" value="ATAXIA TELANGIECTASIA MUTATED ATM -RELATED"/>
    <property type="match status" value="1"/>
</dbReference>
<keyword evidence="1" id="KW-0723">Serine/threonine-protein kinase</keyword>
<dbReference type="GO" id="GO:0016301">
    <property type="term" value="F:kinase activity"/>
    <property type="evidence" value="ECO:0007669"/>
    <property type="project" value="UniProtKB-KW"/>
</dbReference>
<gene>
    <name evidence="4" type="ORF">H4Q32_006780</name>
</gene>
<dbReference type="InterPro" id="IPR050517">
    <property type="entry name" value="DDR_Repair_Kinase"/>
</dbReference>
<keyword evidence="2" id="KW-0472">Membrane</keyword>
<evidence type="ECO:0000256" key="1">
    <source>
        <dbReference type="RuleBase" id="RU364109"/>
    </source>
</evidence>
<dbReference type="InterPro" id="IPR011989">
    <property type="entry name" value="ARM-like"/>
</dbReference>
<evidence type="ECO:0000256" key="2">
    <source>
        <dbReference type="SAM" id="Phobius"/>
    </source>
</evidence>
<comment type="caution">
    <text evidence="4">The sequence shown here is derived from an EMBL/GenBank/DDBJ whole genome shotgun (WGS) entry which is preliminary data.</text>
</comment>
<keyword evidence="1 4" id="KW-0418">Kinase</keyword>
<dbReference type="InterPro" id="IPR024585">
    <property type="entry name" value="mTOR_dom"/>
</dbReference>
<accession>A0ABQ8MED5</accession>
<organism evidence="4 5">
    <name type="scientific">Labeo rohita</name>
    <name type="common">Indian major carp</name>
    <name type="synonym">Cyprinus rohita</name>
    <dbReference type="NCBI Taxonomy" id="84645"/>
    <lineage>
        <taxon>Eukaryota</taxon>
        <taxon>Metazoa</taxon>
        <taxon>Chordata</taxon>
        <taxon>Craniata</taxon>
        <taxon>Vertebrata</taxon>
        <taxon>Euteleostomi</taxon>
        <taxon>Actinopterygii</taxon>
        <taxon>Neopterygii</taxon>
        <taxon>Teleostei</taxon>
        <taxon>Ostariophysi</taxon>
        <taxon>Cypriniformes</taxon>
        <taxon>Cyprinidae</taxon>
        <taxon>Labeoninae</taxon>
        <taxon>Labeonini</taxon>
        <taxon>Labeo</taxon>
    </lineage>
</organism>
<dbReference type="Pfam" id="PF11865">
    <property type="entry name" value="mTOR_dom"/>
    <property type="match status" value="1"/>
</dbReference>
<keyword evidence="2" id="KW-0812">Transmembrane</keyword>
<keyword evidence="2" id="KW-1133">Transmembrane helix</keyword>
<dbReference type="SUPFAM" id="SSF48371">
    <property type="entry name" value="ARM repeat"/>
    <property type="match status" value="1"/>
</dbReference>
<keyword evidence="1" id="KW-0547">Nucleotide-binding</keyword>
<protein>
    <recommendedName>
        <fullName evidence="1">Serine/threonine-protein kinase TOR</fullName>
        <ecNumber evidence="1">2.7.11.1</ecNumber>
    </recommendedName>
</protein>